<dbReference type="Proteomes" id="UP001151760">
    <property type="component" value="Unassembled WGS sequence"/>
</dbReference>
<name>A0ABQ5ETJ4_9ASTR</name>
<dbReference type="EC" id="5.6.2.3" evidence="1"/>
<feature type="domain" description="DNA helicase Pif1-like DEAD-box helicase" evidence="2">
    <location>
        <begin position="1"/>
        <end position="40"/>
    </location>
</feature>
<evidence type="ECO:0000259" key="2">
    <source>
        <dbReference type="Pfam" id="PF05970"/>
    </source>
</evidence>
<keyword evidence="1" id="KW-0547">Nucleotide-binding</keyword>
<reference evidence="3" key="1">
    <citation type="journal article" date="2022" name="Int. J. Mol. Sci.">
        <title>Draft Genome of Tanacetum Coccineum: Genomic Comparison of Closely Related Tanacetum-Family Plants.</title>
        <authorList>
            <person name="Yamashiro T."/>
            <person name="Shiraishi A."/>
            <person name="Nakayama K."/>
            <person name="Satake H."/>
        </authorList>
    </citation>
    <scope>NUCLEOTIDE SEQUENCE</scope>
</reference>
<protein>
    <recommendedName>
        <fullName evidence="1">ATP-dependent DNA helicase</fullName>
        <ecNumber evidence="1">5.6.2.3</ecNumber>
    </recommendedName>
</protein>
<accession>A0ABQ5ETJ4</accession>
<dbReference type="InterPro" id="IPR010285">
    <property type="entry name" value="DNA_helicase_pif1-like_DEAD"/>
</dbReference>
<sequence length="181" mass="20299">MKLTVNMRLGSGSNSSEKKEIQDFADWILNIGNGKIGGKNDGEENVEFPNDMLIPDSDDHIGSIIHEIYPDLLQNLYDPDYFQERAILARTHELVDMINDRMLSLIPGDEKTYNSSDMVGVADVDSNFNETMYTEEFLNNLNMAGISHHSIKLKIDAGVSNGNHLLQLLSVIWNHRMGSSS</sequence>
<keyword evidence="1" id="KW-0234">DNA repair</keyword>
<comment type="similarity">
    <text evidence="1">Belongs to the helicase family.</text>
</comment>
<keyword evidence="1" id="KW-0378">Hydrolase</keyword>
<evidence type="ECO:0000313" key="3">
    <source>
        <dbReference type="EMBL" id="GJT53955.1"/>
    </source>
</evidence>
<dbReference type="PANTHER" id="PTHR10492:SF101">
    <property type="entry name" value="ATP-DEPENDENT DNA HELICASE"/>
    <property type="match status" value="1"/>
</dbReference>
<keyword evidence="1" id="KW-0347">Helicase</keyword>
<organism evidence="3 4">
    <name type="scientific">Tanacetum coccineum</name>
    <dbReference type="NCBI Taxonomy" id="301880"/>
    <lineage>
        <taxon>Eukaryota</taxon>
        <taxon>Viridiplantae</taxon>
        <taxon>Streptophyta</taxon>
        <taxon>Embryophyta</taxon>
        <taxon>Tracheophyta</taxon>
        <taxon>Spermatophyta</taxon>
        <taxon>Magnoliopsida</taxon>
        <taxon>eudicotyledons</taxon>
        <taxon>Gunneridae</taxon>
        <taxon>Pentapetalae</taxon>
        <taxon>asterids</taxon>
        <taxon>campanulids</taxon>
        <taxon>Asterales</taxon>
        <taxon>Asteraceae</taxon>
        <taxon>Asteroideae</taxon>
        <taxon>Anthemideae</taxon>
        <taxon>Anthemidinae</taxon>
        <taxon>Tanacetum</taxon>
    </lineage>
</organism>
<keyword evidence="1" id="KW-0067">ATP-binding</keyword>
<comment type="caution">
    <text evidence="3">The sequence shown here is derived from an EMBL/GenBank/DDBJ whole genome shotgun (WGS) entry which is preliminary data.</text>
</comment>
<dbReference type="EMBL" id="BQNB010016632">
    <property type="protein sequence ID" value="GJT53955.1"/>
    <property type="molecule type" value="Genomic_DNA"/>
</dbReference>
<dbReference type="Pfam" id="PF05970">
    <property type="entry name" value="PIF1"/>
    <property type="match status" value="1"/>
</dbReference>
<comment type="catalytic activity">
    <reaction evidence="1">
        <text>ATP + H2O = ADP + phosphate + H(+)</text>
        <dbReference type="Rhea" id="RHEA:13065"/>
        <dbReference type="ChEBI" id="CHEBI:15377"/>
        <dbReference type="ChEBI" id="CHEBI:15378"/>
        <dbReference type="ChEBI" id="CHEBI:30616"/>
        <dbReference type="ChEBI" id="CHEBI:43474"/>
        <dbReference type="ChEBI" id="CHEBI:456216"/>
        <dbReference type="EC" id="5.6.2.3"/>
    </reaction>
</comment>
<dbReference type="PANTHER" id="PTHR10492">
    <property type="match status" value="1"/>
</dbReference>
<keyword evidence="1" id="KW-0227">DNA damage</keyword>
<comment type="cofactor">
    <cofactor evidence="1">
        <name>Mg(2+)</name>
        <dbReference type="ChEBI" id="CHEBI:18420"/>
    </cofactor>
</comment>
<evidence type="ECO:0000256" key="1">
    <source>
        <dbReference type="RuleBase" id="RU363044"/>
    </source>
</evidence>
<proteinExistence type="inferred from homology"/>
<reference evidence="3" key="2">
    <citation type="submission" date="2022-01" db="EMBL/GenBank/DDBJ databases">
        <authorList>
            <person name="Yamashiro T."/>
            <person name="Shiraishi A."/>
            <person name="Satake H."/>
            <person name="Nakayama K."/>
        </authorList>
    </citation>
    <scope>NUCLEOTIDE SEQUENCE</scope>
</reference>
<gene>
    <name evidence="3" type="ORF">Tco_0989009</name>
</gene>
<keyword evidence="1" id="KW-0233">DNA recombination</keyword>
<keyword evidence="4" id="KW-1185">Reference proteome</keyword>
<evidence type="ECO:0000313" key="4">
    <source>
        <dbReference type="Proteomes" id="UP001151760"/>
    </source>
</evidence>